<dbReference type="AlphaFoldDB" id="A0A177CJY2"/>
<dbReference type="EMBL" id="KV441550">
    <property type="protein sequence ID" value="OAG07834.1"/>
    <property type="molecule type" value="Genomic_DNA"/>
</dbReference>
<gene>
    <name evidence="2" type="ORF">CC84DRAFT_1238794</name>
</gene>
<protein>
    <submittedName>
        <fullName evidence="2">Uncharacterized protein</fullName>
    </submittedName>
</protein>
<dbReference type="InParanoid" id="A0A177CJY2"/>
<feature type="region of interest" description="Disordered" evidence="1">
    <location>
        <begin position="250"/>
        <end position="400"/>
    </location>
</feature>
<keyword evidence="3" id="KW-1185">Reference proteome</keyword>
<feature type="compositionally biased region" description="Polar residues" evidence="1">
    <location>
        <begin position="1"/>
        <end position="10"/>
    </location>
</feature>
<feature type="region of interest" description="Disordered" evidence="1">
    <location>
        <begin position="1"/>
        <end position="61"/>
    </location>
</feature>
<evidence type="ECO:0000313" key="2">
    <source>
        <dbReference type="EMBL" id="OAG07834.1"/>
    </source>
</evidence>
<organism evidence="2 3">
    <name type="scientific">Paraphaeosphaeria sporulosa</name>
    <dbReference type="NCBI Taxonomy" id="1460663"/>
    <lineage>
        <taxon>Eukaryota</taxon>
        <taxon>Fungi</taxon>
        <taxon>Dikarya</taxon>
        <taxon>Ascomycota</taxon>
        <taxon>Pezizomycotina</taxon>
        <taxon>Dothideomycetes</taxon>
        <taxon>Pleosporomycetidae</taxon>
        <taxon>Pleosporales</taxon>
        <taxon>Massarineae</taxon>
        <taxon>Didymosphaeriaceae</taxon>
        <taxon>Paraphaeosphaeria</taxon>
    </lineage>
</organism>
<dbReference type="GeneID" id="28767443"/>
<evidence type="ECO:0000256" key="1">
    <source>
        <dbReference type="SAM" id="MobiDB-lite"/>
    </source>
</evidence>
<dbReference type="Proteomes" id="UP000077069">
    <property type="component" value="Unassembled WGS sequence"/>
</dbReference>
<accession>A0A177CJY2</accession>
<name>A0A177CJY2_9PLEO</name>
<proteinExistence type="predicted"/>
<evidence type="ECO:0000313" key="3">
    <source>
        <dbReference type="Proteomes" id="UP000077069"/>
    </source>
</evidence>
<sequence>MERLTNNSGVKRSPEERSGASNPRKRKQRAALGDSAPRQADANGWQRQGRRSRSRGKAISQRASCDVEACHGWLTGSVPFALKLTTDLSLAISLPGDTLFTINKANERQSVIGTDRTNSRVRIRVGDISRIECARGHGEHRWDNYLLIVKAWKHKAPGYAASEYVAAAWFWRYSEAKVHLPKLRRWPQHKTHVLGSQYTIVHASALLGPASTAEVQGLDLTQFISFPAAKMLHIADTDKSDLAEAVRRFGSMSTKDADETSDSPDESDSEDESDTEDESDSQYESDSHDESDSEDESDSPEEPGSLDANAASNAASNDGVQHQPEVAPIQDPHDHPNANANANSGVMETGAESGTGVDGKAGGDGHVTRHGEVVRDSDVDADGEAEGDGDVVNAFPVLAG</sequence>
<feature type="compositionally biased region" description="Acidic residues" evidence="1">
    <location>
        <begin position="259"/>
        <end position="284"/>
    </location>
</feature>
<dbReference type="RefSeq" id="XP_018038199.1">
    <property type="nucleotide sequence ID" value="XM_018183957.1"/>
</dbReference>
<reference evidence="2 3" key="1">
    <citation type="submission" date="2016-05" db="EMBL/GenBank/DDBJ databases">
        <title>Comparative analysis of secretome profiles of manganese(II)-oxidizing ascomycete fungi.</title>
        <authorList>
            <consortium name="DOE Joint Genome Institute"/>
            <person name="Zeiner C.A."/>
            <person name="Purvine S.O."/>
            <person name="Zink E.M."/>
            <person name="Wu S."/>
            <person name="Pasa-Tolic L."/>
            <person name="Chaput D.L."/>
            <person name="Haridas S."/>
            <person name="Grigoriev I.V."/>
            <person name="Santelli C.M."/>
            <person name="Hansel C.M."/>
        </authorList>
    </citation>
    <scope>NUCLEOTIDE SEQUENCE [LARGE SCALE GENOMIC DNA]</scope>
    <source>
        <strain evidence="2 3">AP3s5-JAC2a</strain>
    </source>
</reference>
<feature type="compositionally biased region" description="Low complexity" evidence="1">
    <location>
        <begin position="308"/>
        <end position="317"/>
    </location>
</feature>
<feature type="compositionally biased region" description="Basic and acidic residues" evidence="1">
    <location>
        <begin position="361"/>
        <end position="378"/>
    </location>
</feature>
<feature type="compositionally biased region" description="Acidic residues" evidence="1">
    <location>
        <begin position="291"/>
        <end position="301"/>
    </location>
</feature>
<feature type="compositionally biased region" description="Acidic residues" evidence="1">
    <location>
        <begin position="379"/>
        <end position="389"/>
    </location>
</feature>